<dbReference type="RefSeq" id="WP_210208914.1">
    <property type="nucleotide sequence ID" value="NZ_QNRK01000016.1"/>
</dbReference>
<dbReference type="AlphaFoldDB" id="A0A366F9V0"/>
<gene>
    <name evidence="5" type="ORF">DFR50_11682</name>
</gene>
<organism evidence="5 6">
    <name type="scientific">Roseiarcus fermentans</name>
    <dbReference type="NCBI Taxonomy" id="1473586"/>
    <lineage>
        <taxon>Bacteria</taxon>
        <taxon>Pseudomonadati</taxon>
        <taxon>Pseudomonadota</taxon>
        <taxon>Alphaproteobacteria</taxon>
        <taxon>Hyphomicrobiales</taxon>
        <taxon>Roseiarcaceae</taxon>
        <taxon>Roseiarcus</taxon>
    </lineage>
</organism>
<dbReference type="PANTHER" id="PTHR43790:SF4">
    <property type="entry name" value="GUANOSINE IMPORT ATP-BINDING PROTEIN NUPO"/>
    <property type="match status" value="1"/>
</dbReference>
<name>A0A366F9V0_9HYPH</name>
<dbReference type="InterPro" id="IPR050107">
    <property type="entry name" value="ABC_carbohydrate_import_ATPase"/>
</dbReference>
<evidence type="ECO:0000256" key="3">
    <source>
        <dbReference type="ARBA" id="ARBA00022840"/>
    </source>
</evidence>
<dbReference type="InterPro" id="IPR003593">
    <property type="entry name" value="AAA+_ATPase"/>
</dbReference>
<dbReference type="PROSITE" id="PS50893">
    <property type="entry name" value="ABC_TRANSPORTER_2"/>
    <property type="match status" value="2"/>
</dbReference>
<sequence length="512" mass="53488">MTPAPAVAVRIGARALTRRYGALVANDAIDLSVAPGTIHSIVGGNGAGKSTLMRILQGVDFPDAGTVVLNDEPVRLSGPADAFARGVGMVHQEFMLAPPLSLLENLILAREPVGAAGLIDWRKAEEEAGNLAALAGAAIDWRLKAADAPIHVRQILEILRLLYRGADVLILDEPTAVLAPAQIVELLKLMGKLRDEGRTILFISHKLDEVMKCSDAITVMRAGRVVARTTASDTNVDALARAMVGDHAPALLIESRERPSGTPLFSARALAARDPLGFERLGPVDLDIRAGEIVGVAAVGGNGQDELVACAAGILAPAAGSIRLGGEDLAGASTARFRAAGVGYVSADRAHEGLCLTASLADNFIAGRERDTAFSRLGFLRPANIRAAAARGLAGLSVRYGSVDDPASSLSGGNQQRLAIARELSRAPRLLVVSQPTRGVDIAGTAFIHNLIADFRDRGGAVLLVSESLDELLALSDRILCLFNGRISGELSRSEAGVETVGRLMLGRRAAA</sequence>
<comment type="similarity">
    <text evidence="1">Belongs to the ABC transporter superfamily.</text>
</comment>
<reference evidence="5 6" key="1">
    <citation type="submission" date="2018-06" db="EMBL/GenBank/DDBJ databases">
        <title>Genomic Encyclopedia of Type Strains, Phase IV (KMG-IV): sequencing the most valuable type-strain genomes for metagenomic binning, comparative biology and taxonomic classification.</title>
        <authorList>
            <person name="Goeker M."/>
        </authorList>
    </citation>
    <scope>NUCLEOTIDE SEQUENCE [LARGE SCALE GENOMIC DNA]</scope>
    <source>
        <strain evidence="5 6">DSM 24875</strain>
    </source>
</reference>
<proteinExistence type="inferred from homology"/>
<dbReference type="Proteomes" id="UP000253529">
    <property type="component" value="Unassembled WGS sequence"/>
</dbReference>
<dbReference type="InterPro" id="IPR027417">
    <property type="entry name" value="P-loop_NTPase"/>
</dbReference>
<dbReference type="CDD" id="cd03216">
    <property type="entry name" value="ABC_Carb_Monos_I"/>
    <property type="match status" value="1"/>
</dbReference>
<feature type="domain" description="ABC transporter" evidence="4">
    <location>
        <begin position="11"/>
        <end position="247"/>
    </location>
</feature>
<dbReference type="SMART" id="SM00382">
    <property type="entry name" value="AAA"/>
    <property type="match status" value="1"/>
</dbReference>
<feature type="domain" description="ABC transporter" evidence="4">
    <location>
        <begin position="265"/>
        <end position="509"/>
    </location>
</feature>
<accession>A0A366F9V0</accession>
<dbReference type="PANTHER" id="PTHR43790">
    <property type="entry name" value="CARBOHYDRATE TRANSPORT ATP-BINDING PROTEIN MG119-RELATED"/>
    <property type="match status" value="1"/>
</dbReference>
<dbReference type="Gene3D" id="3.40.50.300">
    <property type="entry name" value="P-loop containing nucleotide triphosphate hydrolases"/>
    <property type="match status" value="2"/>
</dbReference>
<dbReference type="Pfam" id="PF00005">
    <property type="entry name" value="ABC_tran"/>
    <property type="match status" value="2"/>
</dbReference>
<dbReference type="GO" id="GO:0016887">
    <property type="term" value="F:ATP hydrolysis activity"/>
    <property type="evidence" value="ECO:0007669"/>
    <property type="project" value="InterPro"/>
</dbReference>
<keyword evidence="2" id="KW-0547">Nucleotide-binding</keyword>
<dbReference type="PROSITE" id="PS00211">
    <property type="entry name" value="ABC_TRANSPORTER_1"/>
    <property type="match status" value="1"/>
</dbReference>
<dbReference type="CDD" id="cd03215">
    <property type="entry name" value="ABC_Carb_Monos_II"/>
    <property type="match status" value="1"/>
</dbReference>
<comment type="caution">
    <text evidence="5">The sequence shown here is derived from an EMBL/GenBank/DDBJ whole genome shotgun (WGS) entry which is preliminary data.</text>
</comment>
<keyword evidence="3 5" id="KW-0067">ATP-binding</keyword>
<dbReference type="EMBL" id="QNRK01000016">
    <property type="protein sequence ID" value="RBP11388.1"/>
    <property type="molecule type" value="Genomic_DNA"/>
</dbReference>
<evidence type="ECO:0000313" key="6">
    <source>
        <dbReference type="Proteomes" id="UP000253529"/>
    </source>
</evidence>
<dbReference type="SUPFAM" id="SSF52540">
    <property type="entry name" value="P-loop containing nucleoside triphosphate hydrolases"/>
    <property type="match status" value="2"/>
</dbReference>
<evidence type="ECO:0000259" key="4">
    <source>
        <dbReference type="PROSITE" id="PS50893"/>
    </source>
</evidence>
<evidence type="ECO:0000313" key="5">
    <source>
        <dbReference type="EMBL" id="RBP11388.1"/>
    </source>
</evidence>
<evidence type="ECO:0000256" key="1">
    <source>
        <dbReference type="ARBA" id="ARBA00005417"/>
    </source>
</evidence>
<evidence type="ECO:0000256" key="2">
    <source>
        <dbReference type="ARBA" id="ARBA00022741"/>
    </source>
</evidence>
<keyword evidence="6" id="KW-1185">Reference proteome</keyword>
<dbReference type="InterPro" id="IPR003439">
    <property type="entry name" value="ABC_transporter-like_ATP-bd"/>
</dbReference>
<dbReference type="InterPro" id="IPR017871">
    <property type="entry name" value="ABC_transporter-like_CS"/>
</dbReference>
<dbReference type="GO" id="GO:0005524">
    <property type="term" value="F:ATP binding"/>
    <property type="evidence" value="ECO:0007669"/>
    <property type="project" value="UniProtKB-KW"/>
</dbReference>
<protein>
    <submittedName>
        <fullName evidence="5">Nucleoside ABC transporter ATP-binding protein</fullName>
    </submittedName>
</protein>